<dbReference type="EMBL" id="SBLB01000014">
    <property type="protein sequence ID" value="RYC66528.1"/>
    <property type="molecule type" value="Genomic_DNA"/>
</dbReference>
<protein>
    <submittedName>
        <fullName evidence="1">Uncharacterized protein</fullName>
    </submittedName>
</protein>
<evidence type="ECO:0000313" key="2">
    <source>
        <dbReference type="Proteomes" id="UP000290407"/>
    </source>
</evidence>
<keyword evidence="2" id="KW-1185">Reference proteome</keyword>
<gene>
    <name evidence="1" type="ORF">EQG79_29600</name>
</gene>
<organism evidence="1 2">
    <name type="scientific">Spirosoma sordidisoli</name>
    <dbReference type="NCBI Taxonomy" id="2502893"/>
    <lineage>
        <taxon>Bacteria</taxon>
        <taxon>Pseudomonadati</taxon>
        <taxon>Bacteroidota</taxon>
        <taxon>Cytophagia</taxon>
        <taxon>Cytophagales</taxon>
        <taxon>Cytophagaceae</taxon>
        <taxon>Spirosoma</taxon>
    </lineage>
</organism>
<name>A0A4V1RVE9_9BACT</name>
<dbReference type="RefSeq" id="WP_129606719.1">
    <property type="nucleotide sequence ID" value="NZ_SBLB01000014.1"/>
</dbReference>
<reference evidence="1 2" key="1">
    <citation type="submission" date="2019-01" db="EMBL/GenBank/DDBJ databases">
        <title>Spirosoma flava sp. nov., a propanil-degrading bacterium isolated from herbicide-contaminated soil.</title>
        <authorList>
            <person name="Zhang L."/>
            <person name="Jiang J.-D."/>
        </authorList>
    </citation>
    <scope>NUCLEOTIDE SEQUENCE [LARGE SCALE GENOMIC DNA]</scope>
    <source>
        <strain evidence="1 2">TY50</strain>
    </source>
</reference>
<dbReference type="Proteomes" id="UP000290407">
    <property type="component" value="Unassembled WGS sequence"/>
</dbReference>
<accession>A0A4V1RVE9</accession>
<evidence type="ECO:0000313" key="1">
    <source>
        <dbReference type="EMBL" id="RYC66528.1"/>
    </source>
</evidence>
<comment type="caution">
    <text evidence="1">The sequence shown here is derived from an EMBL/GenBank/DDBJ whole genome shotgun (WGS) entry which is preliminary data.</text>
</comment>
<dbReference type="AlphaFoldDB" id="A0A4V1RVE9"/>
<proteinExistence type="predicted"/>
<sequence length="67" mass="7447">MNLIPVVIVEDEGALGSSWYDQIQDKYFLPFVTGLMHFPATTGRVGTNISDQVIKPAQLLDWIVTPV</sequence>